<dbReference type="WBParaSite" id="L893_g3979.t1">
    <property type="protein sequence ID" value="L893_g3979.t1"/>
    <property type="gene ID" value="L893_g3979"/>
</dbReference>
<evidence type="ECO:0000313" key="2">
    <source>
        <dbReference type="Proteomes" id="UP000095287"/>
    </source>
</evidence>
<keyword evidence="1" id="KW-0812">Transmembrane</keyword>
<accession>A0A1I8ACA5</accession>
<keyword evidence="1" id="KW-1133">Transmembrane helix</keyword>
<name>A0A1I8ACA5_9BILA</name>
<proteinExistence type="predicted"/>
<evidence type="ECO:0000256" key="1">
    <source>
        <dbReference type="SAM" id="Phobius"/>
    </source>
</evidence>
<dbReference type="AlphaFoldDB" id="A0A1I8ACA5"/>
<evidence type="ECO:0000313" key="3">
    <source>
        <dbReference type="WBParaSite" id="L893_g3979.t1"/>
    </source>
</evidence>
<dbReference type="Proteomes" id="UP000095287">
    <property type="component" value="Unplaced"/>
</dbReference>
<keyword evidence="1" id="KW-0472">Membrane</keyword>
<protein>
    <submittedName>
        <fullName evidence="3">FXYD domain-containing ion transport regulator</fullName>
    </submittedName>
</protein>
<organism evidence="2 3">
    <name type="scientific">Steinernema glaseri</name>
    <dbReference type="NCBI Taxonomy" id="37863"/>
    <lineage>
        <taxon>Eukaryota</taxon>
        <taxon>Metazoa</taxon>
        <taxon>Ecdysozoa</taxon>
        <taxon>Nematoda</taxon>
        <taxon>Chromadorea</taxon>
        <taxon>Rhabditida</taxon>
        <taxon>Tylenchina</taxon>
        <taxon>Panagrolaimomorpha</taxon>
        <taxon>Strongyloidoidea</taxon>
        <taxon>Steinernematidae</taxon>
        <taxon>Steinernema</taxon>
    </lineage>
</organism>
<keyword evidence="2" id="KW-1185">Reference proteome</keyword>
<reference evidence="3" key="1">
    <citation type="submission" date="2016-11" db="UniProtKB">
        <authorList>
            <consortium name="WormBaseParasite"/>
        </authorList>
    </citation>
    <scope>IDENTIFICATION</scope>
</reference>
<feature type="transmembrane region" description="Helical" evidence="1">
    <location>
        <begin position="111"/>
        <end position="131"/>
    </location>
</feature>
<sequence length="153" mass="16510">MPFPSLCPQDLQAFGEMEPRPQQTPCIVCSRRNDSATTKKVRKGCTAVFEEGWSVRPTGQAMIPCATVLLLLCVGASTPLPEAHSRISHSGQNLEEPENALKEFLGAINPVYVVALGLFILAGCVFEVMYGTRGSSSRTTRAHVASRQAPYSA</sequence>